<organism evidence="3 4">
    <name type="scientific">Prochlorococcus marinus (strain MIT 9515)</name>
    <dbReference type="NCBI Taxonomy" id="167542"/>
    <lineage>
        <taxon>Bacteria</taxon>
        <taxon>Bacillati</taxon>
        <taxon>Cyanobacteriota</taxon>
        <taxon>Cyanophyceae</taxon>
        <taxon>Synechococcales</taxon>
        <taxon>Prochlorococcaceae</taxon>
        <taxon>Prochlorococcus</taxon>
    </lineage>
</organism>
<keyword evidence="1" id="KW-0489">Methyltransferase</keyword>
<dbReference type="RefSeq" id="WP_011820068.1">
    <property type="nucleotide sequence ID" value="NC_008817.1"/>
</dbReference>
<evidence type="ECO:0000256" key="2">
    <source>
        <dbReference type="ARBA" id="ARBA00022679"/>
    </source>
</evidence>
<evidence type="ECO:0000313" key="4">
    <source>
        <dbReference type="Proteomes" id="UP000001589"/>
    </source>
</evidence>
<dbReference type="STRING" id="167542.P9515_07541"/>
<dbReference type="GeneID" id="60202029"/>
<protein>
    <submittedName>
        <fullName evidence="3">Uncharacterized conserved protein</fullName>
    </submittedName>
</protein>
<dbReference type="OrthoDB" id="9794208at2"/>
<dbReference type="PANTHER" id="PTHR12049">
    <property type="entry name" value="PROTEIN ARGININE METHYLTRANSFERASE NDUFAF7, MITOCHONDRIAL"/>
    <property type="match status" value="1"/>
</dbReference>
<keyword evidence="2" id="KW-0808">Transferase</keyword>
<accession>A2BW02</accession>
<dbReference type="PANTHER" id="PTHR12049:SF7">
    <property type="entry name" value="PROTEIN ARGININE METHYLTRANSFERASE NDUFAF7, MITOCHONDRIAL"/>
    <property type="match status" value="1"/>
</dbReference>
<dbReference type="SUPFAM" id="SSF53335">
    <property type="entry name" value="S-adenosyl-L-methionine-dependent methyltransferases"/>
    <property type="match status" value="1"/>
</dbReference>
<evidence type="ECO:0000313" key="3">
    <source>
        <dbReference type="EMBL" id="ABM71963.1"/>
    </source>
</evidence>
<dbReference type="Pfam" id="PF02636">
    <property type="entry name" value="Methyltransf_28"/>
    <property type="match status" value="1"/>
</dbReference>
<dbReference type="HOGENOM" id="CLU_024840_1_1_3"/>
<dbReference type="InterPro" id="IPR038375">
    <property type="entry name" value="NDUFAF7_sf"/>
</dbReference>
<dbReference type="EMBL" id="CP000552">
    <property type="protein sequence ID" value="ABM71963.1"/>
    <property type="molecule type" value="Genomic_DNA"/>
</dbReference>
<dbReference type="InterPro" id="IPR003788">
    <property type="entry name" value="NDUFAF7"/>
</dbReference>
<dbReference type="GO" id="GO:0035243">
    <property type="term" value="F:protein-arginine omega-N symmetric methyltransferase activity"/>
    <property type="evidence" value="ECO:0007669"/>
    <property type="project" value="TreeGrafter"/>
</dbReference>
<dbReference type="Proteomes" id="UP000001589">
    <property type="component" value="Chromosome"/>
</dbReference>
<sequence length="396" mass="45244">MNSLPANNPEWLIKKIIKKGGTISFYDYMNLVLNDPNNGYYGSGKANLGSKGDFVTAPSMSDDFAFFLSKQIYQWLIQVKSKSVSFDNLSVLEFGAGDGSLMSGLLHYLFIYNKQFFSNVSFIIIEPNKGMINKQKEKLEKYLNLGFNIMWRSLEELEDKSLNGVILANEVLDALPVERLINLKGKIYRQGVSLDKETGRLFFKEIKISKELEKSIVFAKENLNIYIPPKDAPEGWTTEWHTDNKSWLKAVYEKINNGILLVIDYAKEAKRYYSLSNNNGTLISYKNQKIIEDVFESPGNCDLTSHICIESLIYDSETLGFETMGIVKQGEALLLLGLAERLFEIQNELKDDISKALSRREALLRLVDPICLGDFKWFVFSKFKNKKIKIKSRCIS</sequence>
<dbReference type="GO" id="GO:0032259">
    <property type="term" value="P:methylation"/>
    <property type="evidence" value="ECO:0007669"/>
    <property type="project" value="UniProtKB-KW"/>
</dbReference>
<dbReference type="InterPro" id="IPR029063">
    <property type="entry name" value="SAM-dependent_MTases_sf"/>
</dbReference>
<name>A2BW02_PROM5</name>
<proteinExistence type="predicted"/>
<dbReference type="eggNOG" id="COG1565">
    <property type="taxonomic scope" value="Bacteria"/>
</dbReference>
<dbReference type="Gene3D" id="3.40.50.12710">
    <property type="match status" value="1"/>
</dbReference>
<dbReference type="AlphaFoldDB" id="A2BW02"/>
<evidence type="ECO:0000256" key="1">
    <source>
        <dbReference type="ARBA" id="ARBA00022603"/>
    </source>
</evidence>
<gene>
    <name evidence="3" type="ordered locus">P9515_07541</name>
</gene>
<dbReference type="KEGG" id="pmc:P9515_07541"/>
<reference evidence="3 4" key="1">
    <citation type="journal article" date="2007" name="PLoS Genet.">
        <title>Patterns and implications of gene gain and loss in the evolution of Prochlorococcus.</title>
        <authorList>
            <person name="Kettler G.C."/>
            <person name="Martiny A.C."/>
            <person name="Huang K."/>
            <person name="Zucker J."/>
            <person name="Coleman M.L."/>
            <person name="Rodrigue S."/>
            <person name="Chen F."/>
            <person name="Lapidus A."/>
            <person name="Ferriera S."/>
            <person name="Johnson J."/>
            <person name="Steglich C."/>
            <person name="Church G.M."/>
            <person name="Richardson P."/>
            <person name="Chisholm S.W."/>
        </authorList>
    </citation>
    <scope>NUCLEOTIDE SEQUENCE [LARGE SCALE GENOMIC DNA]</scope>
    <source>
        <strain evidence="3 4">MIT 9515</strain>
    </source>
</reference>